<dbReference type="AlphaFoldDB" id="A0A067Z2W6"/>
<evidence type="ECO:0000256" key="1">
    <source>
        <dbReference type="SAM" id="MobiDB-lite"/>
    </source>
</evidence>
<dbReference type="Proteomes" id="UP000031656">
    <property type="component" value="Chromosome"/>
</dbReference>
<protein>
    <submittedName>
        <fullName evidence="3">Uncharacterized protein</fullName>
    </submittedName>
</protein>
<reference evidence="3 4" key="1">
    <citation type="journal article" date="2015" name="Appl. Microbiol. Biotechnol.">
        <title>The consequence of an additional NADH dehydrogenase paralog on the growth of Gluconobacter oxydans DSM3504.</title>
        <authorList>
            <person name="Kostner D."/>
            <person name="Luchterhand B."/>
            <person name="Junker A."/>
            <person name="Volland S."/>
            <person name="Daniel R."/>
            <person name="Buchs J."/>
            <person name="Liebl W."/>
            <person name="Ehrenreich A."/>
        </authorList>
    </citation>
    <scope>NUCLEOTIDE SEQUENCE [LARGE SCALE GENOMIC DNA]</scope>
    <source>
        <strain evidence="3">DSM 3504</strain>
    </source>
</reference>
<accession>A0A067Z2W6</accession>
<dbReference type="KEGG" id="goy:GLS_c05120"/>
<keyword evidence="2" id="KW-0812">Transmembrane</keyword>
<feature type="compositionally biased region" description="Basic and acidic residues" evidence="1">
    <location>
        <begin position="1"/>
        <end position="11"/>
    </location>
</feature>
<proteinExistence type="predicted"/>
<evidence type="ECO:0000313" key="4">
    <source>
        <dbReference type="Proteomes" id="UP000031656"/>
    </source>
</evidence>
<dbReference type="HOGENOM" id="CLU_2584784_0_0_5"/>
<name>A0A067Z2W6_GLUOY</name>
<organism evidence="3 4">
    <name type="scientific">Gluconobacter oxydans DSM 3504</name>
    <dbReference type="NCBI Taxonomy" id="1288313"/>
    <lineage>
        <taxon>Bacteria</taxon>
        <taxon>Pseudomonadati</taxon>
        <taxon>Pseudomonadota</taxon>
        <taxon>Alphaproteobacteria</taxon>
        <taxon>Acetobacterales</taxon>
        <taxon>Acetobacteraceae</taxon>
        <taxon>Gluconobacter</taxon>
    </lineage>
</organism>
<keyword evidence="2" id="KW-1133">Transmembrane helix</keyword>
<evidence type="ECO:0000313" key="3">
    <source>
        <dbReference type="EMBL" id="AHK70427.1"/>
    </source>
</evidence>
<sequence length="80" mass="8985">MPEERSYDVDGHSGAPGKGGPNPAPRTNISKNSSELFLQDKTLNLLQQENISPTISAAMKMYRFSILCLCLIFNYIIFYQ</sequence>
<dbReference type="EMBL" id="CP004373">
    <property type="protein sequence ID" value="AHK70427.1"/>
    <property type="molecule type" value="Genomic_DNA"/>
</dbReference>
<evidence type="ECO:0000256" key="2">
    <source>
        <dbReference type="SAM" id="Phobius"/>
    </source>
</evidence>
<gene>
    <name evidence="3" type="ORF">GLS_c05120</name>
</gene>
<feature type="transmembrane region" description="Helical" evidence="2">
    <location>
        <begin position="61"/>
        <end position="79"/>
    </location>
</feature>
<keyword evidence="2" id="KW-0472">Membrane</keyword>
<feature type="region of interest" description="Disordered" evidence="1">
    <location>
        <begin position="1"/>
        <end position="31"/>
    </location>
</feature>